<protein>
    <submittedName>
        <fullName evidence="1">Uncharacterized protein</fullName>
    </submittedName>
</protein>
<dbReference type="InParanoid" id="A0A369J2G5"/>
<keyword evidence="2" id="KW-1185">Reference proteome</keyword>
<organism evidence="1 2">
    <name type="scientific">Hypsizygus marmoreus</name>
    <name type="common">White beech mushroom</name>
    <name type="synonym">Agaricus marmoreus</name>
    <dbReference type="NCBI Taxonomy" id="39966"/>
    <lineage>
        <taxon>Eukaryota</taxon>
        <taxon>Fungi</taxon>
        <taxon>Dikarya</taxon>
        <taxon>Basidiomycota</taxon>
        <taxon>Agaricomycotina</taxon>
        <taxon>Agaricomycetes</taxon>
        <taxon>Agaricomycetidae</taxon>
        <taxon>Agaricales</taxon>
        <taxon>Tricholomatineae</taxon>
        <taxon>Lyophyllaceae</taxon>
        <taxon>Hypsizygus</taxon>
    </lineage>
</organism>
<dbReference type="AlphaFoldDB" id="A0A369J2G5"/>
<evidence type="ECO:0000313" key="2">
    <source>
        <dbReference type="Proteomes" id="UP000076154"/>
    </source>
</evidence>
<proteinExistence type="predicted"/>
<sequence length="82" mass="8942">MLISHGPLSQRPTFKTSSFKRSITIVVLEVPPAHMGAYESMVPSVTTPCSQELVLGIEVRVQKDGHASACSWTQGLLRLTYA</sequence>
<gene>
    <name evidence="1" type="ORF">Hypma_003123</name>
</gene>
<name>A0A369J2G5_HYPMA</name>
<dbReference type="Proteomes" id="UP000076154">
    <property type="component" value="Unassembled WGS sequence"/>
</dbReference>
<evidence type="ECO:0000313" key="1">
    <source>
        <dbReference type="EMBL" id="RDB16209.1"/>
    </source>
</evidence>
<reference evidence="1" key="1">
    <citation type="submission" date="2018-04" db="EMBL/GenBank/DDBJ databases">
        <title>Whole genome sequencing of Hypsizygus marmoreus.</title>
        <authorList>
            <person name="Choi I.-G."/>
            <person name="Min B."/>
            <person name="Kim J.-G."/>
            <person name="Kim S."/>
            <person name="Oh Y.-L."/>
            <person name="Kong W.-S."/>
            <person name="Park H."/>
            <person name="Jeong J."/>
            <person name="Song E.-S."/>
        </authorList>
    </citation>
    <scope>NUCLEOTIDE SEQUENCE [LARGE SCALE GENOMIC DNA]</scope>
    <source>
        <strain evidence="1">51987-8</strain>
    </source>
</reference>
<comment type="caution">
    <text evidence="1">The sequence shown here is derived from an EMBL/GenBank/DDBJ whole genome shotgun (WGS) entry which is preliminary data.</text>
</comment>
<accession>A0A369J2G5</accession>
<dbReference type="EMBL" id="LUEZ02000129">
    <property type="protein sequence ID" value="RDB16209.1"/>
    <property type="molecule type" value="Genomic_DNA"/>
</dbReference>